<dbReference type="GO" id="GO:0008047">
    <property type="term" value="F:enzyme activator activity"/>
    <property type="evidence" value="ECO:0007669"/>
    <property type="project" value="TreeGrafter"/>
</dbReference>
<dbReference type="OMA" id="ESHYNMI"/>
<dbReference type="InterPro" id="IPR032423">
    <property type="entry name" value="AAA_assoc_2"/>
</dbReference>
<keyword evidence="7" id="KW-0378">Hydrolase</keyword>
<evidence type="ECO:0000256" key="4">
    <source>
        <dbReference type="ARBA" id="ARBA00022840"/>
    </source>
</evidence>
<keyword evidence="3" id="KW-0547">Nucleotide-binding</keyword>
<dbReference type="Pfam" id="PF12002">
    <property type="entry name" value="MgsA_C"/>
    <property type="match status" value="1"/>
</dbReference>
<keyword evidence="7" id="KW-0347">Helicase</keyword>
<sequence>MKRTIEQCNDTSTTTINCSTTTTTTSSDEFTIDLIDTDKDDTDDDLFNDFFLDTSTELQPTTTLTTNINNNNISNNKSNNNNNNGSGRLTPISSSTSPIITGNQLIPKSQQSQSSQQQQPHQPTTPTKSNIIKPLLNHRCGGSNNNNNSAKIDKFKEVECPFCFKMFLAYNINDHIPHCQNSSSTPKKKPNITPPNTNANNNNKINSFFVPKNNHASQTNNNTINNYFINNKTNNNNNNHNNDNNNHQSDNLSNNNYSSSSNNNNSNNDNDNQFQVVGNNKNGLDEIEKAHSALFKKGIPLSEKMRPLSLDFFIGQEELLNGSMFYEMIKSGAPPSFILWGPPGSGKTTIAKLVEKNTSSHFVMLSAVHSGVADMKQVVTQAIARESGLLKQKTILFIDEIHRFTKSQQDFLLPYVENGTFTLIGATTENPSFEVNGALLSRCRVFKLQKLSQQHIQTILKRAIDSYCKYTSKKITVDEQGLDSLSSFSDGDARTALNVIEMVIKGTPGDTIHISKEKLSELTQTKTFLHDKKGESHYNMISALHKSVRGSDANASTYWLTRMLESGTEPLFIARRMIRMASEDIGLADPLAMGITVAAFQAVQFVGMPEAALSLLQAAVYLAQAPKSNSLELAYMKTREFLLSNQSPPVPLHICNAPTDLMSKLGYAQGYQYNHAYENQSEVTQTYLPESIANEVFFQYKQTCKGTERPTHPSVSAPPAIADQSVYKYPTDEHDKLLGNDNVSKAKPVNGLLPLFKH</sequence>
<feature type="compositionally biased region" description="Low complexity" evidence="5">
    <location>
        <begin position="109"/>
        <end position="119"/>
    </location>
</feature>
<evidence type="ECO:0000256" key="1">
    <source>
        <dbReference type="ARBA" id="ARBA00008959"/>
    </source>
</evidence>
<dbReference type="AlphaFoldDB" id="D3B6S6"/>
<keyword evidence="8" id="KW-1185">Reference proteome</keyword>
<dbReference type="InParanoid" id="D3B6S6"/>
<dbReference type="InterPro" id="IPR051314">
    <property type="entry name" value="AAA_ATPase_RarA/MGS1/WRNIP1"/>
</dbReference>
<dbReference type="GO" id="GO:0006261">
    <property type="term" value="P:DNA-templated DNA replication"/>
    <property type="evidence" value="ECO:0007669"/>
    <property type="project" value="TreeGrafter"/>
</dbReference>
<dbReference type="GO" id="GO:0005524">
    <property type="term" value="F:ATP binding"/>
    <property type="evidence" value="ECO:0007669"/>
    <property type="project" value="UniProtKB-KW"/>
</dbReference>
<dbReference type="CDD" id="cd00009">
    <property type="entry name" value="AAA"/>
    <property type="match status" value="1"/>
</dbReference>
<dbReference type="GO" id="GO:0005634">
    <property type="term" value="C:nucleus"/>
    <property type="evidence" value="ECO:0007669"/>
    <property type="project" value="TreeGrafter"/>
</dbReference>
<feature type="region of interest" description="Disordered" evidence="5">
    <location>
        <begin position="179"/>
        <end position="278"/>
    </location>
</feature>
<reference evidence="7 8" key="1">
    <citation type="journal article" date="2011" name="Genome Res.">
        <title>Phylogeny-wide analysis of social amoeba genomes highlights ancient origins for complex intercellular communication.</title>
        <authorList>
            <person name="Heidel A.J."/>
            <person name="Lawal H.M."/>
            <person name="Felder M."/>
            <person name="Schilde C."/>
            <person name="Helps N.R."/>
            <person name="Tunggal B."/>
            <person name="Rivero F."/>
            <person name="John U."/>
            <person name="Schleicher M."/>
            <person name="Eichinger L."/>
            <person name="Platzer M."/>
            <person name="Noegel A.A."/>
            <person name="Schaap P."/>
            <person name="Gloeckner G."/>
        </authorList>
    </citation>
    <scope>NUCLEOTIDE SEQUENCE [LARGE SCALE GENOMIC DNA]</scope>
    <source>
        <strain evidence="8">ATCC 26659 / Pp 5 / PN500</strain>
    </source>
</reference>
<comment type="similarity">
    <text evidence="1">Belongs to the AAA ATPase family. RarA/MGS1/WRNIP1 subfamily.</text>
</comment>
<dbReference type="FunFam" id="3.40.50.300:FF:000137">
    <property type="entry name" value="Replication-associated recombination protein A"/>
    <property type="match status" value="1"/>
</dbReference>
<evidence type="ECO:0000259" key="6">
    <source>
        <dbReference type="SMART" id="SM00382"/>
    </source>
</evidence>
<protein>
    <submittedName>
        <fullName evidence="7">Putative helicase</fullName>
    </submittedName>
</protein>
<feature type="compositionally biased region" description="Low complexity" evidence="5">
    <location>
        <begin position="194"/>
        <end position="272"/>
    </location>
</feature>
<dbReference type="InterPro" id="IPR027417">
    <property type="entry name" value="P-loop_NTPase"/>
</dbReference>
<feature type="region of interest" description="Disordered" evidence="5">
    <location>
        <begin position="62"/>
        <end position="150"/>
    </location>
</feature>
<dbReference type="PANTHER" id="PTHR13779:SF7">
    <property type="entry name" value="ATPASE WRNIP1"/>
    <property type="match status" value="1"/>
</dbReference>
<dbReference type="SUPFAM" id="SSF48019">
    <property type="entry name" value="post-AAA+ oligomerization domain-like"/>
    <property type="match status" value="1"/>
</dbReference>
<evidence type="ECO:0000313" key="8">
    <source>
        <dbReference type="Proteomes" id="UP000001396"/>
    </source>
</evidence>
<dbReference type="Pfam" id="PF16193">
    <property type="entry name" value="AAA_assoc_2"/>
    <property type="match status" value="1"/>
</dbReference>
<evidence type="ECO:0000256" key="5">
    <source>
        <dbReference type="SAM" id="MobiDB-lite"/>
    </source>
</evidence>
<dbReference type="GO" id="GO:0000731">
    <property type="term" value="P:DNA synthesis involved in DNA repair"/>
    <property type="evidence" value="ECO:0007669"/>
    <property type="project" value="TreeGrafter"/>
</dbReference>
<accession>D3B6S6</accession>
<keyword evidence="4" id="KW-0067">ATP-binding</keyword>
<dbReference type="Gene3D" id="1.10.3710.10">
    <property type="entry name" value="DNA polymerase III clamp loader subunits, C-terminal domain"/>
    <property type="match status" value="1"/>
</dbReference>
<dbReference type="Gene3D" id="1.10.8.60">
    <property type="match status" value="1"/>
</dbReference>
<dbReference type="SUPFAM" id="SSF52540">
    <property type="entry name" value="P-loop containing nucleoside triphosphate hydrolases"/>
    <property type="match status" value="1"/>
</dbReference>
<evidence type="ECO:0000256" key="2">
    <source>
        <dbReference type="ARBA" id="ARBA00022705"/>
    </source>
</evidence>
<dbReference type="GO" id="GO:0016887">
    <property type="term" value="F:ATP hydrolysis activity"/>
    <property type="evidence" value="ECO:0007669"/>
    <property type="project" value="InterPro"/>
</dbReference>
<dbReference type="InterPro" id="IPR021886">
    <property type="entry name" value="MgsA_C"/>
</dbReference>
<dbReference type="STRING" id="670386.D3B6S6"/>
<proteinExistence type="inferred from homology"/>
<gene>
    <name evidence="7" type="ORF">PPL_03831</name>
</gene>
<dbReference type="PANTHER" id="PTHR13779">
    <property type="entry name" value="WERNER HELICASE-INTERACTING PROTEIN 1 FAMILY MEMBER"/>
    <property type="match status" value="1"/>
</dbReference>
<dbReference type="GO" id="GO:0017116">
    <property type="term" value="F:single-stranded DNA helicase activity"/>
    <property type="evidence" value="ECO:0007669"/>
    <property type="project" value="TreeGrafter"/>
</dbReference>
<dbReference type="InterPro" id="IPR003593">
    <property type="entry name" value="AAA+_ATPase"/>
</dbReference>
<dbReference type="FunFam" id="1.20.272.10:FF:000001">
    <property type="entry name" value="Putative AAA family ATPase"/>
    <property type="match status" value="1"/>
</dbReference>
<dbReference type="Proteomes" id="UP000001396">
    <property type="component" value="Unassembled WGS sequence"/>
</dbReference>
<dbReference type="Pfam" id="PF00004">
    <property type="entry name" value="AAA"/>
    <property type="match status" value="1"/>
</dbReference>
<name>D3B6S6_HETP5</name>
<organism evidence="7 8">
    <name type="scientific">Heterostelium pallidum (strain ATCC 26659 / Pp 5 / PN500)</name>
    <name type="common">Cellular slime mold</name>
    <name type="synonym">Polysphondylium pallidum</name>
    <dbReference type="NCBI Taxonomy" id="670386"/>
    <lineage>
        <taxon>Eukaryota</taxon>
        <taxon>Amoebozoa</taxon>
        <taxon>Evosea</taxon>
        <taxon>Eumycetozoa</taxon>
        <taxon>Dictyostelia</taxon>
        <taxon>Acytosteliales</taxon>
        <taxon>Acytosteliaceae</taxon>
        <taxon>Heterostelium</taxon>
    </lineage>
</organism>
<feature type="compositionally biased region" description="Low complexity" evidence="5">
    <location>
        <begin position="62"/>
        <end position="101"/>
    </location>
</feature>
<dbReference type="Gene3D" id="3.40.50.300">
    <property type="entry name" value="P-loop containing nucleotide triphosphate hydrolases"/>
    <property type="match status" value="1"/>
</dbReference>
<feature type="domain" description="AAA+ ATPase" evidence="6">
    <location>
        <begin position="333"/>
        <end position="451"/>
    </location>
</feature>
<feature type="compositionally biased region" description="Polar residues" evidence="5">
    <location>
        <begin position="120"/>
        <end position="130"/>
    </location>
</feature>
<keyword evidence="2" id="KW-0235">DNA replication</keyword>
<dbReference type="EMBL" id="ADBJ01000017">
    <property type="protein sequence ID" value="EFA83046.1"/>
    <property type="molecule type" value="Genomic_DNA"/>
</dbReference>
<dbReference type="Gene3D" id="1.20.272.10">
    <property type="match status" value="1"/>
</dbReference>
<evidence type="ECO:0000256" key="3">
    <source>
        <dbReference type="ARBA" id="ARBA00022741"/>
    </source>
</evidence>
<dbReference type="SMART" id="SM00382">
    <property type="entry name" value="AAA"/>
    <property type="match status" value="1"/>
</dbReference>
<dbReference type="RefSeq" id="XP_020435163.1">
    <property type="nucleotide sequence ID" value="XM_020574749.1"/>
</dbReference>
<comment type="caution">
    <text evidence="7">The sequence shown here is derived from an EMBL/GenBank/DDBJ whole genome shotgun (WGS) entry which is preliminary data.</text>
</comment>
<dbReference type="GeneID" id="31359318"/>
<dbReference type="CDD" id="cd18139">
    <property type="entry name" value="HLD_clamp_RarA"/>
    <property type="match status" value="1"/>
</dbReference>
<evidence type="ECO:0000313" key="7">
    <source>
        <dbReference type="EMBL" id="EFA83046.1"/>
    </source>
</evidence>
<dbReference type="InterPro" id="IPR003959">
    <property type="entry name" value="ATPase_AAA_core"/>
</dbReference>
<dbReference type="GO" id="GO:0003677">
    <property type="term" value="F:DNA binding"/>
    <property type="evidence" value="ECO:0007669"/>
    <property type="project" value="InterPro"/>
</dbReference>
<dbReference type="InterPro" id="IPR008921">
    <property type="entry name" value="DNA_pol3_clamp-load_cplx_C"/>
</dbReference>